<feature type="region of interest" description="Disordered" evidence="3">
    <location>
        <begin position="423"/>
        <end position="475"/>
    </location>
</feature>
<dbReference type="GO" id="GO:0034198">
    <property type="term" value="P:cellular response to amino acid starvation"/>
    <property type="evidence" value="ECO:0007669"/>
    <property type="project" value="UniProtKB-UniRule"/>
</dbReference>
<dbReference type="GO" id="GO:1904262">
    <property type="term" value="P:negative regulation of TORC1 signaling"/>
    <property type="evidence" value="ECO:0007669"/>
    <property type="project" value="TreeGrafter"/>
</dbReference>
<dbReference type="AlphaFoldDB" id="A0AAD9K7W1"/>
<feature type="domain" description="GATOR1 complex protein NPRL3 C-terminal HTH" evidence="4">
    <location>
        <begin position="497"/>
        <end position="554"/>
    </location>
</feature>
<feature type="compositionally biased region" description="Polar residues" evidence="3">
    <location>
        <begin position="450"/>
        <end position="471"/>
    </location>
</feature>
<comment type="caution">
    <text evidence="5">The sequence shown here is derived from an EMBL/GenBank/DDBJ whole genome shotgun (WGS) entry which is preliminary data.</text>
</comment>
<evidence type="ECO:0000313" key="5">
    <source>
        <dbReference type="EMBL" id="KAK2166579.1"/>
    </source>
</evidence>
<dbReference type="GO" id="GO:0038202">
    <property type="term" value="P:TORC1 signaling"/>
    <property type="evidence" value="ECO:0007669"/>
    <property type="project" value="TreeGrafter"/>
</dbReference>
<dbReference type="PANTHER" id="PTHR13153:SF5">
    <property type="entry name" value="GATOR COMPLEX PROTEIN NPRL3"/>
    <property type="match status" value="1"/>
</dbReference>
<evidence type="ECO:0000259" key="4">
    <source>
        <dbReference type="Pfam" id="PF24064"/>
    </source>
</evidence>
<comment type="function">
    <text evidence="2">As a component of the GATOR1 complex functions as an inhibitor of the amino acid-sensing branch of the TORC1 pathway.</text>
</comment>
<dbReference type="InterPro" id="IPR056603">
    <property type="entry name" value="HTH_NPRL3"/>
</dbReference>
<dbReference type="EMBL" id="JAODUO010001312">
    <property type="protein sequence ID" value="KAK2166579.1"/>
    <property type="molecule type" value="Genomic_DNA"/>
</dbReference>
<evidence type="ECO:0000256" key="2">
    <source>
        <dbReference type="RuleBase" id="RU368069"/>
    </source>
</evidence>
<organism evidence="5 6">
    <name type="scientific">Ridgeia piscesae</name>
    <name type="common">Tubeworm</name>
    <dbReference type="NCBI Taxonomy" id="27915"/>
    <lineage>
        <taxon>Eukaryota</taxon>
        <taxon>Metazoa</taxon>
        <taxon>Spiralia</taxon>
        <taxon>Lophotrochozoa</taxon>
        <taxon>Annelida</taxon>
        <taxon>Polychaeta</taxon>
        <taxon>Sedentaria</taxon>
        <taxon>Canalipalpata</taxon>
        <taxon>Sabellida</taxon>
        <taxon>Siboglinidae</taxon>
        <taxon>Ridgeia</taxon>
    </lineage>
</organism>
<gene>
    <name evidence="5" type="ORF">NP493_1304g00064</name>
</gene>
<dbReference type="GO" id="GO:0010508">
    <property type="term" value="P:positive regulation of autophagy"/>
    <property type="evidence" value="ECO:0007669"/>
    <property type="project" value="TreeGrafter"/>
</dbReference>
<comment type="subcellular location">
    <subcellularLocation>
        <location evidence="2">Lysosome</location>
    </subcellularLocation>
</comment>
<name>A0AAD9K7W1_RIDPI</name>
<dbReference type="InterPro" id="IPR005365">
    <property type="entry name" value="Npr3"/>
</dbReference>
<keyword evidence="6" id="KW-1185">Reference proteome</keyword>
<keyword evidence="2" id="KW-0732">Signal</keyword>
<accession>A0AAD9K7W1</accession>
<proteinExistence type="inferred from homology"/>
<evidence type="ECO:0000256" key="1">
    <source>
        <dbReference type="ARBA" id="ARBA00010546"/>
    </source>
</evidence>
<feature type="compositionally biased region" description="Basic and acidic residues" evidence="3">
    <location>
        <begin position="438"/>
        <end position="447"/>
    </location>
</feature>
<evidence type="ECO:0000313" key="6">
    <source>
        <dbReference type="Proteomes" id="UP001209878"/>
    </source>
</evidence>
<keyword evidence="2" id="KW-0458">Lysosome</keyword>
<dbReference type="GO" id="GO:1990130">
    <property type="term" value="C:GATOR1 complex"/>
    <property type="evidence" value="ECO:0007669"/>
    <property type="project" value="UniProtKB-UniRule"/>
</dbReference>
<reference evidence="5" key="1">
    <citation type="journal article" date="2023" name="Mol. Biol. Evol.">
        <title>Third-Generation Sequencing Reveals the Adaptive Role of the Epigenome in Three Deep-Sea Polychaetes.</title>
        <authorList>
            <person name="Perez M."/>
            <person name="Aroh O."/>
            <person name="Sun Y."/>
            <person name="Lan Y."/>
            <person name="Juniper S.K."/>
            <person name="Young C.R."/>
            <person name="Angers B."/>
            <person name="Qian P.Y."/>
        </authorList>
    </citation>
    <scope>NUCLEOTIDE SEQUENCE</scope>
    <source>
        <strain evidence="5">R07B-5</strain>
    </source>
</reference>
<dbReference type="Proteomes" id="UP001209878">
    <property type="component" value="Unassembled WGS sequence"/>
</dbReference>
<evidence type="ECO:0000256" key="3">
    <source>
        <dbReference type="SAM" id="MobiDB-lite"/>
    </source>
</evidence>
<sequence>MSESDPVGVFLVYSGSAGDRLLFRYPYESEDSNQLFGKNPGTNVNPYAVRIIEDLSELRTPVSSISIRTLIGYSDKVLAALLAVKPALCGHKFEVKVNDVLFLGHPLVVPKTHPSPKHARVTMTSFNVVFALQGNADTMLVSCYHDLSQQLAVALRHEEKRCGYLSEQASTMCSIQDDMASQPEDSLESPYGAMLMKCPLANQLKSVHLSLCSGGVVQLYVNQWIHINFSLPHKVHMAYSPGTKVTPKTIQRCVESLRPYHGMLLLVDEETLLDSLPPDGSPCLTRLIQVSSPLKNLQDLASDSDLSLGQVFQLVTHLVYWGKAAIIYPLCESNVYVITPDTNMIVNSTLVEKFVELFPGMSLPAVISEFSLPTPLGEHRDVLGLPQQQAQQVQMVVWMLQHQLLVQLHIYVYRLHDPQPDTGHDKAPVNFLTPEDLPGPRRKDTRVSDAASSVTSDESQGPTPEKSSSFDIGSDGVSDEARFQWSLLQENLSNEMKERIMNLATPDNAEDVHLFVRLCPYFNGQHHLEEIMYYENVRRSQLLTLLDKFRNMLILCQHEDVGITTWLNDDKTVSLSHCC</sequence>
<comment type="similarity">
    <text evidence="1 2">Belongs to the NPR3 family.</text>
</comment>
<dbReference type="PANTHER" id="PTHR13153">
    <property type="entry name" value="CGTHBA PROTEIN -14 GENE PROTEIN"/>
    <property type="match status" value="1"/>
</dbReference>
<dbReference type="Pfam" id="PF24064">
    <property type="entry name" value="HTH_NPRL3"/>
    <property type="match status" value="1"/>
</dbReference>
<dbReference type="Pfam" id="PF03666">
    <property type="entry name" value="NPR3"/>
    <property type="match status" value="2"/>
</dbReference>
<dbReference type="GO" id="GO:0005764">
    <property type="term" value="C:lysosome"/>
    <property type="evidence" value="ECO:0007669"/>
    <property type="project" value="UniProtKB-SubCell"/>
</dbReference>
<protein>
    <recommendedName>
        <fullName evidence="2">GATOR complex protein NPRL3</fullName>
    </recommendedName>
    <alternativeName>
        <fullName evidence="2">Nitrogen permease regulator 3-like protein</fullName>
    </alternativeName>
</protein>